<evidence type="ECO:0000313" key="2">
    <source>
        <dbReference type="Proteomes" id="UP001321047"/>
    </source>
</evidence>
<comment type="caution">
    <text evidence="1">The sequence shown here is derived from an EMBL/GenBank/DDBJ whole genome shotgun (WGS) entry which is preliminary data.</text>
</comment>
<dbReference type="RefSeq" id="WP_342809640.1">
    <property type="nucleotide sequence ID" value="NZ_JAOPJZ010000015.1"/>
</dbReference>
<organism evidence="1 2">
    <name type="scientific">Natronosalvus hydrolyticus</name>
    <dbReference type="NCBI Taxonomy" id="2979988"/>
    <lineage>
        <taxon>Archaea</taxon>
        <taxon>Methanobacteriati</taxon>
        <taxon>Methanobacteriota</taxon>
        <taxon>Stenosarchaea group</taxon>
        <taxon>Halobacteria</taxon>
        <taxon>Halobacteriales</taxon>
        <taxon>Natrialbaceae</taxon>
        <taxon>Natronosalvus</taxon>
    </lineage>
</organism>
<dbReference type="AlphaFoldDB" id="A0AAP2Z9Z9"/>
<proteinExistence type="predicted"/>
<reference evidence="1 2" key="1">
    <citation type="submission" date="2022-09" db="EMBL/GenBank/DDBJ databases">
        <title>Enrichment on poylsaccharides allowed isolation of novel metabolic and taxonomic groups of Haloarchaea.</title>
        <authorList>
            <person name="Sorokin D.Y."/>
            <person name="Elcheninov A.G."/>
            <person name="Khizhniak T.V."/>
            <person name="Kolganova T.V."/>
            <person name="Kublanov I.V."/>
        </authorList>
    </citation>
    <scope>NUCLEOTIDE SEQUENCE [LARGE SCALE GENOMIC DNA]</scope>
    <source>
        <strain evidence="1 2">AArc-curdl1</strain>
    </source>
</reference>
<name>A0AAP2Z9Z9_9EURY</name>
<dbReference type="Proteomes" id="UP001321047">
    <property type="component" value="Unassembled WGS sequence"/>
</dbReference>
<accession>A0AAP2Z9Z9</accession>
<keyword evidence="2" id="KW-1185">Reference proteome</keyword>
<dbReference type="EMBL" id="JAOPJZ010000015">
    <property type="protein sequence ID" value="MCU4753322.1"/>
    <property type="molecule type" value="Genomic_DNA"/>
</dbReference>
<gene>
    <name evidence="1" type="ORF">OB919_15270</name>
</gene>
<sequence length="144" mass="16165">MLQIEIAAVDDGRDVFWVNAQVDSDRTIETKSPRGSEPVLSPLELVGPEYDDRFQEDRWPDRRSFDATSTAYIEHGGDENVETGVSVSYRGGNDWWTFGWSWNEYETTVGGNQAAHNPDGVWVELTGWHTEGAGRYPTFPPAPS</sequence>
<protein>
    <submittedName>
        <fullName evidence="1">Uncharacterized protein</fullName>
    </submittedName>
</protein>
<evidence type="ECO:0000313" key="1">
    <source>
        <dbReference type="EMBL" id="MCU4753322.1"/>
    </source>
</evidence>